<gene>
    <name evidence="2" type="ORF">PV327_011581</name>
</gene>
<feature type="region of interest" description="Disordered" evidence="1">
    <location>
        <begin position="75"/>
        <end position="106"/>
    </location>
</feature>
<evidence type="ECO:0000256" key="1">
    <source>
        <dbReference type="SAM" id="MobiDB-lite"/>
    </source>
</evidence>
<dbReference type="Proteomes" id="UP001168972">
    <property type="component" value="Unassembled WGS sequence"/>
</dbReference>
<reference evidence="2" key="2">
    <citation type="submission" date="2023-03" db="EMBL/GenBank/DDBJ databases">
        <authorList>
            <person name="Inwood S.N."/>
            <person name="Skelly J.G."/>
            <person name="Guhlin J."/>
            <person name="Harrop T.W.R."/>
            <person name="Goldson S.G."/>
            <person name="Dearden P.K."/>
        </authorList>
    </citation>
    <scope>NUCLEOTIDE SEQUENCE</scope>
    <source>
        <strain evidence="2">Lincoln</strain>
        <tissue evidence="2">Whole body</tissue>
    </source>
</reference>
<sequence>MTILGQIVLDLVPSSWVVNTGEEYFTVYPPKKDHARVSSWCLVSKEPNPTWLKYPVKIMGKADTHEEGMHRMERAYEESDISSAAESVQNEQSAPAPLTNNQASDVLNTLGETITCTSDNLPEAS</sequence>
<name>A0AA39KPS4_MICHY</name>
<dbReference type="AlphaFoldDB" id="A0AA39KPS4"/>
<dbReference type="EMBL" id="JAQQBR010001130">
    <property type="protein sequence ID" value="KAK0169418.1"/>
    <property type="molecule type" value="Genomic_DNA"/>
</dbReference>
<feature type="non-terminal residue" evidence="2">
    <location>
        <position position="1"/>
    </location>
</feature>
<accession>A0AA39KPS4</accession>
<evidence type="ECO:0000313" key="3">
    <source>
        <dbReference type="Proteomes" id="UP001168972"/>
    </source>
</evidence>
<feature type="compositionally biased region" description="Polar residues" evidence="1">
    <location>
        <begin position="81"/>
        <end position="106"/>
    </location>
</feature>
<keyword evidence="3" id="KW-1185">Reference proteome</keyword>
<proteinExistence type="predicted"/>
<organism evidence="2 3">
    <name type="scientific">Microctonus hyperodae</name>
    <name type="common">Parasitoid wasp</name>
    <dbReference type="NCBI Taxonomy" id="165561"/>
    <lineage>
        <taxon>Eukaryota</taxon>
        <taxon>Metazoa</taxon>
        <taxon>Ecdysozoa</taxon>
        <taxon>Arthropoda</taxon>
        <taxon>Hexapoda</taxon>
        <taxon>Insecta</taxon>
        <taxon>Pterygota</taxon>
        <taxon>Neoptera</taxon>
        <taxon>Endopterygota</taxon>
        <taxon>Hymenoptera</taxon>
        <taxon>Apocrita</taxon>
        <taxon>Ichneumonoidea</taxon>
        <taxon>Braconidae</taxon>
        <taxon>Euphorinae</taxon>
        <taxon>Microctonus</taxon>
    </lineage>
</organism>
<evidence type="ECO:0000313" key="2">
    <source>
        <dbReference type="EMBL" id="KAK0169418.1"/>
    </source>
</evidence>
<reference evidence="2" key="1">
    <citation type="journal article" date="2023" name="bioRxiv">
        <title>Scaffold-level genome assemblies of two parasitoid biocontrol wasps reveal the parthenogenesis mechanism and an associated novel virus.</title>
        <authorList>
            <person name="Inwood S."/>
            <person name="Skelly J."/>
            <person name="Guhlin J."/>
            <person name="Harrop T."/>
            <person name="Goldson S."/>
            <person name="Dearden P."/>
        </authorList>
    </citation>
    <scope>NUCLEOTIDE SEQUENCE</scope>
    <source>
        <strain evidence="2">Lincoln</strain>
        <tissue evidence="2">Whole body</tissue>
    </source>
</reference>
<protein>
    <submittedName>
        <fullName evidence="2">Uncharacterized protein</fullName>
    </submittedName>
</protein>
<comment type="caution">
    <text evidence="2">The sequence shown here is derived from an EMBL/GenBank/DDBJ whole genome shotgun (WGS) entry which is preliminary data.</text>
</comment>